<dbReference type="HOGENOM" id="CLU_062537_1_0_7"/>
<proteinExistence type="predicted"/>
<sequence>MSIEDIILAQDKRGIAALRPYLSRDYCEEAARFILAHDGPVFIATGFYILQADRPETDGPLGALALAHALHRLGRRVIHISDRYTTPLLQHLGGPDAKIISFPITGAEASRQYAHDLLTEYQPGLLIAIERCGLTAADTYLNMRGRDISATTARVDELFVQHPHSIGIGDGGNEIGMGNLADRIPAVPSLPDQPALTRTTQLVIASVANWGAYGILTALSRLSGQNLLPTPDAESTALRQAVDFGAVDGTTSEAVYTVDGFSMAENANTLARLHDLITDLEQHQPHGNRGNDDES</sequence>
<feature type="domain" description="D-glutamate cyclase-like C-terminal" evidence="1">
    <location>
        <begin position="11"/>
        <end position="273"/>
    </location>
</feature>
<name>W4MCA0_9BACT</name>
<keyword evidence="3" id="KW-1185">Reference proteome</keyword>
<dbReference type="Gene3D" id="3.90.1640.20">
    <property type="entry name" value="TON_0340"/>
    <property type="match status" value="1"/>
</dbReference>
<gene>
    <name evidence="2" type="ORF">ETSY2_12205</name>
</gene>
<accession>W4MCA0</accession>
<dbReference type="InterPro" id="IPR025504">
    <property type="entry name" value="GLUCM_C"/>
</dbReference>
<evidence type="ECO:0000259" key="1">
    <source>
        <dbReference type="Pfam" id="PF14336"/>
    </source>
</evidence>
<dbReference type="Pfam" id="PF14336">
    <property type="entry name" value="GLUCM-like_C"/>
    <property type="match status" value="1"/>
</dbReference>
<dbReference type="PATRIC" id="fig|1429439.4.peg.2098"/>
<dbReference type="Proteomes" id="UP000019140">
    <property type="component" value="Unassembled WGS sequence"/>
</dbReference>
<dbReference type="PANTHER" id="PTHR32022:SF10">
    <property type="entry name" value="D-GLUTAMATE CYCLASE, MITOCHONDRIAL"/>
    <property type="match status" value="1"/>
</dbReference>
<organism evidence="2 3">
    <name type="scientific">Candidatus Entotheonella gemina</name>
    <dbReference type="NCBI Taxonomy" id="1429439"/>
    <lineage>
        <taxon>Bacteria</taxon>
        <taxon>Pseudomonadati</taxon>
        <taxon>Nitrospinota/Tectimicrobiota group</taxon>
        <taxon>Candidatus Tectimicrobiota</taxon>
        <taxon>Candidatus Entotheonellia</taxon>
        <taxon>Candidatus Entotheonellales</taxon>
        <taxon>Candidatus Entotheonellaceae</taxon>
        <taxon>Candidatus Entotheonella</taxon>
    </lineage>
</organism>
<evidence type="ECO:0000313" key="3">
    <source>
        <dbReference type="Proteomes" id="UP000019140"/>
    </source>
</evidence>
<reference evidence="2 3" key="1">
    <citation type="journal article" date="2014" name="Nature">
        <title>An environmental bacterial taxon with a large and distinct metabolic repertoire.</title>
        <authorList>
            <person name="Wilson M.C."/>
            <person name="Mori T."/>
            <person name="Ruckert C."/>
            <person name="Uria A.R."/>
            <person name="Helf M.J."/>
            <person name="Takada K."/>
            <person name="Gernert C."/>
            <person name="Steffens U.A."/>
            <person name="Heycke N."/>
            <person name="Schmitt S."/>
            <person name="Rinke C."/>
            <person name="Helfrich E.J."/>
            <person name="Brachmann A.O."/>
            <person name="Gurgui C."/>
            <person name="Wakimoto T."/>
            <person name="Kracht M."/>
            <person name="Crusemann M."/>
            <person name="Hentschel U."/>
            <person name="Abe I."/>
            <person name="Matsunaga S."/>
            <person name="Kalinowski J."/>
            <person name="Takeyama H."/>
            <person name="Piel J."/>
        </authorList>
    </citation>
    <scope>NUCLEOTIDE SEQUENCE [LARGE SCALE GENOMIC DNA]</scope>
    <source>
        <strain evidence="3">TSY2</strain>
    </source>
</reference>
<protein>
    <recommendedName>
        <fullName evidence="1">D-glutamate cyclase-like C-terminal domain-containing protein</fullName>
    </recommendedName>
</protein>
<comment type="caution">
    <text evidence="2">The sequence shown here is derived from an EMBL/GenBank/DDBJ whole genome shotgun (WGS) entry which is preliminary data.</text>
</comment>
<evidence type="ECO:0000313" key="2">
    <source>
        <dbReference type="EMBL" id="ETX07262.1"/>
    </source>
</evidence>
<dbReference type="AlphaFoldDB" id="W4MCA0"/>
<dbReference type="EMBL" id="AZHX01000488">
    <property type="protein sequence ID" value="ETX07262.1"/>
    <property type="molecule type" value="Genomic_DNA"/>
</dbReference>
<dbReference type="PANTHER" id="PTHR32022">
    <property type="entry name" value="D-GLUTAMATE CYCLASE, MITOCHONDRIAL"/>
    <property type="match status" value="1"/>
</dbReference>